<dbReference type="Proteomes" id="UP000005239">
    <property type="component" value="Unassembled WGS sequence"/>
</dbReference>
<proteinExistence type="inferred from homology"/>
<evidence type="ECO:0000256" key="1">
    <source>
        <dbReference type="ARBA" id="ARBA00004245"/>
    </source>
</evidence>
<keyword evidence="4" id="KW-0963">Cytoplasm</keyword>
<keyword evidence="5 7" id="KW-0009">Actin-binding</keyword>
<dbReference type="PANTHER" id="PTHR11604:SF6">
    <property type="entry name" value="PROFILIN-1"/>
    <property type="match status" value="1"/>
</dbReference>
<dbReference type="InterPro" id="IPR005455">
    <property type="entry name" value="PFN_euk"/>
</dbReference>
<keyword evidence="6" id="KW-0206">Cytoskeleton</keyword>
<accession>A0A2A6C7G4</accession>
<evidence type="ECO:0000256" key="5">
    <source>
        <dbReference type="ARBA" id="ARBA00023203"/>
    </source>
</evidence>
<dbReference type="AlphaFoldDB" id="A0A2A6C7G4"/>
<dbReference type="GO" id="GO:0005856">
    <property type="term" value="C:cytoskeleton"/>
    <property type="evidence" value="ECO:0007669"/>
    <property type="project" value="UniProtKB-SubCell"/>
</dbReference>
<comment type="subunit">
    <text evidence="3">Occurs in many kinds of cells as a complex with monomeric actin in a 1:1 ratio.</text>
</comment>
<evidence type="ECO:0000256" key="7">
    <source>
        <dbReference type="RuleBase" id="RU003909"/>
    </source>
</evidence>
<dbReference type="Pfam" id="PF00235">
    <property type="entry name" value="Profilin"/>
    <property type="match status" value="1"/>
</dbReference>
<evidence type="ECO:0000313" key="8">
    <source>
        <dbReference type="EnsemblMetazoa" id="PPA34938.1"/>
    </source>
</evidence>
<dbReference type="GO" id="GO:0005938">
    <property type="term" value="C:cell cortex"/>
    <property type="evidence" value="ECO:0000318"/>
    <property type="project" value="GO_Central"/>
</dbReference>
<dbReference type="FunFam" id="3.30.450.30:FF:000020">
    <property type="entry name" value="Profilin"/>
    <property type="match status" value="1"/>
</dbReference>
<dbReference type="SUPFAM" id="SSF55770">
    <property type="entry name" value="Profilin (actin-binding protein)"/>
    <property type="match status" value="1"/>
</dbReference>
<organism evidence="8 9">
    <name type="scientific">Pristionchus pacificus</name>
    <name type="common">Parasitic nematode worm</name>
    <dbReference type="NCBI Taxonomy" id="54126"/>
    <lineage>
        <taxon>Eukaryota</taxon>
        <taxon>Metazoa</taxon>
        <taxon>Ecdysozoa</taxon>
        <taxon>Nematoda</taxon>
        <taxon>Chromadorea</taxon>
        <taxon>Rhabditida</taxon>
        <taxon>Rhabditina</taxon>
        <taxon>Diplogasteromorpha</taxon>
        <taxon>Diplogasteroidea</taxon>
        <taxon>Neodiplogasteridae</taxon>
        <taxon>Pristionchus</taxon>
    </lineage>
</organism>
<protein>
    <recommendedName>
        <fullName evidence="7">Profilin</fullName>
    </recommendedName>
</protein>
<dbReference type="PANTHER" id="PTHR11604">
    <property type="entry name" value="PROFILIN"/>
    <property type="match status" value="1"/>
</dbReference>
<gene>
    <name evidence="8" type="primary">WBGene00273307</name>
</gene>
<comment type="subcellular location">
    <subcellularLocation>
        <location evidence="1">Cytoplasm</location>
        <location evidence="1">Cytoskeleton</location>
    </subcellularLocation>
</comment>
<dbReference type="CDD" id="cd00148">
    <property type="entry name" value="PROF"/>
    <property type="match status" value="1"/>
</dbReference>
<sequence length="164" mass="17556">MSGWTAYIDNLHACTAIKRSAIVGYPSGEVWARSEGANAFAGTAAELATFVKAFDELDKVPGTGADLEGTHYIVPRTEENLIFGKKDRTGFFAVKTAQAVLIAVYEGENAVSSEVRNAVEKLAESASFIHSRRPLDAPLAAPFPVSPCLKSSRPILSPVCEKVK</sequence>
<evidence type="ECO:0000256" key="6">
    <source>
        <dbReference type="ARBA" id="ARBA00023212"/>
    </source>
</evidence>
<reference evidence="8" key="2">
    <citation type="submission" date="2022-06" db="UniProtKB">
        <authorList>
            <consortium name="EnsemblMetazoa"/>
        </authorList>
    </citation>
    <scope>IDENTIFICATION</scope>
    <source>
        <strain evidence="8">PS312</strain>
    </source>
</reference>
<dbReference type="SMART" id="SM00392">
    <property type="entry name" value="PROF"/>
    <property type="match status" value="1"/>
</dbReference>
<dbReference type="GO" id="GO:0003785">
    <property type="term" value="F:actin monomer binding"/>
    <property type="evidence" value="ECO:0000318"/>
    <property type="project" value="GO_Central"/>
</dbReference>
<dbReference type="InterPro" id="IPR036140">
    <property type="entry name" value="PFN_sf"/>
</dbReference>
<reference evidence="9" key="1">
    <citation type="journal article" date="2008" name="Nat. Genet.">
        <title>The Pristionchus pacificus genome provides a unique perspective on nematode lifestyle and parasitism.</title>
        <authorList>
            <person name="Dieterich C."/>
            <person name="Clifton S.W."/>
            <person name="Schuster L.N."/>
            <person name="Chinwalla A."/>
            <person name="Delehaunty K."/>
            <person name="Dinkelacker I."/>
            <person name="Fulton L."/>
            <person name="Fulton R."/>
            <person name="Godfrey J."/>
            <person name="Minx P."/>
            <person name="Mitreva M."/>
            <person name="Roeseler W."/>
            <person name="Tian H."/>
            <person name="Witte H."/>
            <person name="Yang S.P."/>
            <person name="Wilson R.K."/>
            <person name="Sommer R.J."/>
        </authorList>
    </citation>
    <scope>NUCLEOTIDE SEQUENCE [LARGE SCALE GENOMIC DNA]</scope>
    <source>
        <strain evidence="9">PS312</strain>
    </source>
</reference>
<dbReference type="InterPro" id="IPR048278">
    <property type="entry name" value="PFN"/>
</dbReference>
<evidence type="ECO:0000256" key="4">
    <source>
        <dbReference type="ARBA" id="ARBA00022490"/>
    </source>
</evidence>
<accession>A0A8R1YQV5</accession>
<dbReference type="EnsemblMetazoa" id="PPA34938.1">
    <property type="protein sequence ID" value="PPA34938.1"/>
    <property type="gene ID" value="WBGene00273307"/>
</dbReference>
<evidence type="ECO:0000256" key="2">
    <source>
        <dbReference type="ARBA" id="ARBA00010058"/>
    </source>
</evidence>
<keyword evidence="9" id="KW-1185">Reference proteome</keyword>
<name>A0A2A6C7G4_PRIPA</name>
<evidence type="ECO:0000313" key="9">
    <source>
        <dbReference type="Proteomes" id="UP000005239"/>
    </source>
</evidence>
<comment type="similarity">
    <text evidence="2 7">Belongs to the profilin family.</text>
</comment>
<evidence type="ECO:0000256" key="3">
    <source>
        <dbReference type="ARBA" id="ARBA00011583"/>
    </source>
</evidence>
<dbReference type="Gene3D" id="3.30.450.30">
    <property type="entry name" value="Dynein light chain 2a, cytoplasmic"/>
    <property type="match status" value="1"/>
</dbReference>
<dbReference type="OrthoDB" id="421374at2759"/>